<feature type="transmembrane region" description="Helical" evidence="1">
    <location>
        <begin position="46"/>
        <end position="68"/>
    </location>
</feature>
<feature type="transmembrane region" description="Helical" evidence="1">
    <location>
        <begin position="138"/>
        <end position="162"/>
    </location>
</feature>
<dbReference type="SMART" id="SM00267">
    <property type="entry name" value="GGDEF"/>
    <property type="match status" value="1"/>
</dbReference>
<dbReference type="PANTHER" id="PTHR33121:SF70">
    <property type="entry name" value="SIGNALING PROTEIN YKOW"/>
    <property type="match status" value="1"/>
</dbReference>
<name>A0A2S6IHS1_9ACTN</name>
<dbReference type="SMART" id="SM00052">
    <property type="entry name" value="EAL"/>
    <property type="match status" value="1"/>
</dbReference>
<evidence type="ECO:0000313" key="4">
    <source>
        <dbReference type="EMBL" id="PPK93764.1"/>
    </source>
</evidence>
<dbReference type="PROSITE" id="PS50883">
    <property type="entry name" value="EAL"/>
    <property type="match status" value="1"/>
</dbReference>
<feature type="domain" description="GGDEF" evidence="3">
    <location>
        <begin position="365"/>
        <end position="493"/>
    </location>
</feature>
<dbReference type="PANTHER" id="PTHR33121">
    <property type="entry name" value="CYCLIC DI-GMP PHOSPHODIESTERASE PDEF"/>
    <property type="match status" value="1"/>
</dbReference>
<accession>A0A2S6IHS1</accession>
<dbReference type="RefSeq" id="WP_104433294.1">
    <property type="nucleotide sequence ID" value="NZ_PTJD01000009.1"/>
</dbReference>
<dbReference type="Gene3D" id="3.30.70.270">
    <property type="match status" value="1"/>
</dbReference>
<dbReference type="InterPro" id="IPR035919">
    <property type="entry name" value="EAL_sf"/>
</dbReference>
<organism evidence="4 5">
    <name type="scientific">Kineococcus xinjiangensis</name>
    <dbReference type="NCBI Taxonomy" id="512762"/>
    <lineage>
        <taxon>Bacteria</taxon>
        <taxon>Bacillati</taxon>
        <taxon>Actinomycetota</taxon>
        <taxon>Actinomycetes</taxon>
        <taxon>Kineosporiales</taxon>
        <taxon>Kineosporiaceae</taxon>
        <taxon>Kineococcus</taxon>
    </lineage>
</organism>
<keyword evidence="1" id="KW-0812">Transmembrane</keyword>
<feature type="transmembrane region" description="Helical" evidence="1">
    <location>
        <begin position="80"/>
        <end position="98"/>
    </location>
</feature>
<gene>
    <name evidence="4" type="ORF">CLV92_10940</name>
</gene>
<dbReference type="Pfam" id="PF00990">
    <property type="entry name" value="GGDEF"/>
    <property type="match status" value="1"/>
</dbReference>
<protein>
    <submittedName>
        <fullName evidence="4">Diguanylate cyclase (GGDEF)-like protein</fullName>
    </submittedName>
</protein>
<evidence type="ECO:0000256" key="1">
    <source>
        <dbReference type="SAM" id="Phobius"/>
    </source>
</evidence>
<proteinExistence type="predicted"/>
<dbReference type="Proteomes" id="UP000239485">
    <property type="component" value="Unassembled WGS sequence"/>
</dbReference>
<sequence length="770" mass="81139">MRTTLSRAVSSAQSAADAHPRRMVLLLLTGCTALVVLPLVPATQALTPLLVLLAAVFALGGLVGGIQLHRPRVRGGWQRIALAMVLFLAGILIRPWSLAQDGPVHYLGDVFSLSGYAALICGLAKLARAHGGLRREVLCDGLVLTVAGALAALSHLVVPTAAISGRPALTSVLAGIYPLVDVVVLALVLDLLLSARPRTSHRLLGAAMGAMFVGDLAYAIMGTTGRLVGPPVIDAPFAVGFVLVGAAGLHPSLADRQLPGPRTDGSPVQAWSPRRLTLLCVSLAGLIAAVSVPGPDAELHRAAATLALALVFGLLLVRGVSAVNGHARARAVLLRRATHDALTDLPDRAEVQRLLDAQPVGAEQAPLWVAFLDLDGFKRVNDAFGHHSGDELIRRTAERLRPLAPAGAVLGRLAGDEFVLGLRGGEEEVRDLAEKLLAAVSAPVQLPVAEVVVSASAGIAPVVEGAVAALRDADAAMQRAKAAGRNRVAVFDESMRRDTAEDVELERDLRQAVGELALEVAYQPIVDIGTQRPAGVEALLRWTRPGCGPVSPVRFVPLLEDTGLITVVGLQVLREAVEQLARWRAEGVVGTSFVMSVNVSPQQLLDRAFPMAVGHILRDARVEGSALLLEITESSMLHEDEGTLQVLHDLRSLGVGLAVDDFGTGYSALSYLRRFPVTRVKVDRSFIRGLCSDPSDEALVRAAEAMSRALSLAMTAEGVETEEQRLALQAMGVRHGQGWLWGKAEPALVCAAVLRSAGRDGSWGVVETTA</sequence>
<evidence type="ECO:0000313" key="5">
    <source>
        <dbReference type="Proteomes" id="UP000239485"/>
    </source>
</evidence>
<feature type="transmembrane region" description="Helical" evidence="1">
    <location>
        <begin position="299"/>
        <end position="320"/>
    </location>
</feature>
<reference evidence="4 5" key="1">
    <citation type="submission" date="2018-02" db="EMBL/GenBank/DDBJ databases">
        <title>Genomic Encyclopedia of Archaeal and Bacterial Type Strains, Phase II (KMG-II): from individual species to whole genera.</title>
        <authorList>
            <person name="Goeker M."/>
        </authorList>
    </citation>
    <scope>NUCLEOTIDE SEQUENCE [LARGE SCALE GENOMIC DNA]</scope>
    <source>
        <strain evidence="4 5">DSM 22857</strain>
    </source>
</reference>
<dbReference type="InterPro" id="IPR000160">
    <property type="entry name" value="GGDEF_dom"/>
</dbReference>
<keyword evidence="1" id="KW-0472">Membrane</keyword>
<feature type="transmembrane region" description="Helical" evidence="1">
    <location>
        <begin position="104"/>
        <end position="126"/>
    </location>
</feature>
<dbReference type="InterPro" id="IPR001633">
    <property type="entry name" value="EAL_dom"/>
</dbReference>
<dbReference type="InterPro" id="IPR043128">
    <property type="entry name" value="Rev_trsase/Diguanyl_cyclase"/>
</dbReference>
<feature type="domain" description="EAL" evidence="2">
    <location>
        <begin position="502"/>
        <end position="758"/>
    </location>
</feature>
<dbReference type="SUPFAM" id="SSF55073">
    <property type="entry name" value="Nucleotide cyclase"/>
    <property type="match status" value="1"/>
</dbReference>
<dbReference type="OrthoDB" id="3274397at2"/>
<dbReference type="NCBIfam" id="TIGR00254">
    <property type="entry name" value="GGDEF"/>
    <property type="match status" value="1"/>
</dbReference>
<dbReference type="SUPFAM" id="SSF141868">
    <property type="entry name" value="EAL domain-like"/>
    <property type="match status" value="1"/>
</dbReference>
<dbReference type="Gene3D" id="3.20.20.450">
    <property type="entry name" value="EAL domain"/>
    <property type="match status" value="1"/>
</dbReference>
<feature type="transmembrane region" description="Helical" evidence="1">
    <location>
        <begin position="275"/>
        <end position="293"/>
    </location>
</feature>
<feature type="transmembrane region" description="Helical" evidence="1">
    <location>
        <begin position="203"/>
        <end position="221"/>
    </location>
</feature>
<keyword evidence="1" id="KW-1133">Transmembrane helix</keyword>
<dbReference type="GO" id="GO:0071111">
    <property type="term" value="F:cyclic-guanylate-specific phosphodiesterase activity"/>
    <property type="evidence" value="ECO:0007669"/>
    <property type="project" value="InterPro"/>
</dbReference>
<dbReference type="PROSITE" id="PS50887">
    <property type="entry name" value="GGDEF"/>
    <property type="match status" value="1"/>
</dbReference>
<dbReference type="InterPro" id="IPR050706">
    <property type="entry name" value="Cyclic-di-GMP_PDE-like"/>
</dbReference>
<dbReference type="AlphaFoldDB" id="A0A2S6IHS1"/>
<evidence type="ECO:0000259" key="3">
    <source>
        <dbReference type="PROSITE" id="PS50887"/>
    </source>
</evidence>
<dbReference type="EMBL" id="PTJD01000009">
    <property type="protein sequence ID" value="PPK93764.1"/>
    <property type="molecule type" value="Genomic_DNA"/>
</dbReference>
<evidence type="ECO:0000259" key="2">
    <source>
        <dbReference type="PROSITE" id="PS50883"/>
    </source>
</evidence>
<dbReference type="CDD" id="cd01948">
    <property type="entry name" value="EAL"/>
    <property type="match status" value="1"/>
</dbReference>
<feature type="transmembrane region" description="Helical" evidence="1">
    <location>
        <begin position="23"/>
        <end position="40"/>
    </location>
</feature>
<dbReference type="Pfam" id="PF00563">
    <property type="entry name" value="EAL"/>
    <property type="match status" value="1"/>
</dbReference>
<feature type="transmembrane region" description="Helical" evidence="1">
    <location>
        <begin position="168"/>
        <end position="191"/>
    </location>
</feature>
<feature type="transmembrane region" description="Helical" evidence="1">
    <location>
        <begin position="233"/>
        <end position="254"/>
    </location>
</feature>
<keyword evidence="5" id="KW-1185">Reference proteome</keyword>
<dbReference type="InterPro" id="IPR029787">
    <property type="entry name" value="Nucleotide_cyclase"/>
</dbReference>
<dbReference type="CDD" id="cd01949">
    <property type="entry name" value="GGDEF"/>
    <property type="match status" value="1"/>
</dbReference>
<comment type="caution">
    <text evidence="4">The sequence shown here is derived from an EMBL/GenBank/DDBJ whole genome shotgun (WGS) entry which is preliminary data.</text>
</comment>